<evidence type="ECO:0000313" key="3">
    <source>
        <dbReference type="Proteomes" id="UP001473302"/>
    </source>
</evidence>
<accession>A0ABP9ZA25</accession>
<comment type="caution">
    <text evidence="2">The sequence shown here is derived from an EMBL/GenBank/DDBJ whole genome shotgun (WGS) entry which is preliminary data.</text>
</comment>
<evidence type="ECO:0000313" key="2">
    <source>
        <dbReference type="EMBL" id="GAA5815983.1"/>
    </source>
</evidence>
<dbReference type="EMBL" id="BAABUK010000029">
    <property type="protein sequence ID" value="GAA5815983.1"/>
    <property type="molecule type" value="Genomic_DNA"/>
</dbReference>
<protein>
    <submittedName>
        <fullName evidence="2">Uncharacterized protein</fullName>
    </submittedName>
</protein>
<name>A0ABP9ZA25_9FUNG</name>
<reference evidence="2 3" key="1">
    <citation type="submission" date="2024-04" db="EMBL/GenBank/DDBJ databases">
        <title>genome sequences of Mucor flavus KT1a and Helicostylum pulchrum KT1b strains isolated from the surface of a dry-aged beef.</title>
        <authorList>
            <person name="Toyotome T."/>
            <person name="Hosono M."/>
            <person name="Torimaru M."/>
            <person name="Fukuda K."/>
            <person name="Mikami N."/>
        </authorList>
    </citation>
    <scope>NUCLEOTIDE SEQUENCE [LARGE SCALE GENOMIC DNA]</scope>
    <source>
        <strain evidence="2 3">KT1a</strain>
    </source>
</reference>
<sequence>MSKRNLRSLERLADEEQELYTNIRRGRIRKQNEVRRSDAVTKNQICDKSDNSEDSHCKNLPDNIKFKLEEENKQTFLVKNVVSKKLDLIMNKPLYLKEKLTEVEKVQVGNSTERAQKEVFRFISFDSFFLSLNQHTNKPNLFSSSNIKMYSEEDFKLKFWSYILEEIFGYGNITLKWGDTVPGSLSKSNIVSKMDLRVSATSAPLDLSMTEFAKECTSPQVGITIKTSPEFTPEECTMYPFGIRPKQYMVVNVATFSYPATKSQVNEGGIEKLVNALSYIKSSASGMKAKIDDARTKRHISKIDDLVGTSTVADTEEWETKVIWPDMSVLEDSRDWDDNSEDAEENIHDEEDDEE</sequence>
<organism evidence="2 3">
    <name type="scientific">Mucor flavus</name>
    <dbReference type="NCBI Taxonomy" id="439312"/>
    <lineage>
        <taxon>Eukaryota</taxon>
        <taxon>Fungi</taxon>
        <taxon>Fungi incertae sedis</taxon>
        <taxon>Mucoromycota</taxon>
        <taxon>Mucoromycotina</taxon>
        <taxon>Mucoromycetes</taxon>
        <taxon>Mucorales</taxon>
        <taxon>Mucorineae</taxon>
        <taxon>Mucoraceae</taxon>
        <taxon>Mucor</taxon>
    </lineage>
</organism>
<feature type="compositionally biased region" description="Acidic residues" evidence="1">
    <location>
        <begin position="338"/>
        <end position="355"/>
    </location>
</feature>
<feature type="region of interest" description="Disordered" evidence="1">
    <location>
        <begin position="331"/>
        <end position="355"/>
    </location>
</feature>
<evidence type="ECO:0000256" key="1">
    <source>
        <dbReference type="SAM" id="MobiDB-lite"/>
    </source>
</evidence>
<dbReference type="Proteomes" id="UP001473302">
    <property type="component" value="Unassembled WGS sequence"/>
</dbReference>
<gene>
    <name evidence="2" type="ORF">MFLAVUS_009502</name>
</gene>
<proteinExistence type="predicted"/>
<keyword evidence="3" id="KW-1185">Reference proteome</keyword>